<evidence type="ECO:0000313" key="2">
    <source>
        <dbReference type="Proteomes" id="UP000033500"/>
    </source>
</evidence>
<comment type="caution">
    <text evidence="1">The sequence shown here is derived from an EMBL/GenBank/DDBJ whole genome shotgun (WGS) entry which is preliminary data.</text>
</comment>
<dbReference type="Proteomes" id="UP000033500">
    <property type="component" value="Unassembled WGS sequence"/>
</dbReference>
<name>A0A0F4T6P7_PSEFL</name>
<proteinExistence type="predicted"/>
<accession>A0A0F4T6P7</accession>
<dbReference type="PATRIC" id="fig|294.131.peg.3606"/>
<gene>
    <name evidence="1" type="ORF">VC34_23405</name>
</gene>
<dbReference type="AlphaFoldDB" id="A0A0F4T6P7"/>
<sequence>MYEDAKVNAFTAWHELLVNPEIGMNAREQYDELLRLADNFREKGIIDPKERKTLIEVATVAYARAVEGAG</sequence>
<organism evidence="1 2">
    <name type="scientific">Pseudomonas fluorescens</name>
    <dbReference type="NCBI Taxonomy" id="294"/>
    <lineage>
        <taxon>Bacteria</taxon>
        <taxon>Pseudomonadati</taxon>
        <taxon>Pseudomonadota</taxon>
        <taxon>Gammaproteobacteria</taxon>
        <taxon>Pseudomonadales</taxon>
        <taxon>Pseudomonadaceae</taxon>
        <taxon>Pseudomonas</taxon>
    </lineage>
</organism>
<reference evidence="1 2" key="1">
    <citation type="submission" date="2015-03" db="EMBL/GenBank/DDBJ databases">
        <title>Comparative genomics of Pseudomonas insights into diversity of traits involved in vanlence and defense.</title>
        <authorList>
            <person name="Qin Y."/>
        </authorList>
    </citation>
    <scope>NUCLEOTIDE SEQUENCE [LARGE SCALE GENOMIC DNA]</scope>
    <source>
        <strain evidence="1 2">C3</strain>
    </source>
</reference>
<evidence type="ECO:0000313" key="1">
    <source>
        <dbReference type="EMBL" id="KJZ39057.1"/>
    </source>
</evidence>
<dbReference type="RefSeq" id="WP_046048660.1">
    <property type="nucleotide sequence ID" value="NZ_LACD01000029.1"/>
</dbReference>
<protein>
    <submittedName>
        <fullName evidence="1">Uncharacterized protein</fullName>
    </submittedName>
</protein>
<dbReference type="EMBL" id="LACD01000029">
    <property type="protein sequence ID" value="KJZ39057.1"/>
    <property type="molecule type" value="Genomic_DNA"/>
</dbReference>